<evidence type="ECO:0000313" key="2">
    <source>
        <dbReference type="Proteomes" id="UP001252207"/>
    </source>
</evidence>
<organism evidence="1 2">
    <name type="scientific">Providencia huaxiensis</name>
    <dbReference type="NCBI Taxonomy" id="2027290"/>
    <lineage>
        <taxon>Bacteria</taxon>
        <taxon>Pseudomonadati</taxon>
        <taxon>Pseudomonadota</taxon>
        <taxon>Gammaproteobacteria</taxon>
        <taxon>Enterobacterales</taxon>
        <taxon>Morganellaceae</taxon>
        <taxon>Providencia</taxon>
    </lineage>
</organism>
<accession>A0ABU2J0K0</accession>
<dbReference type="EMBL" id="JANAVW010000001">
    <property type="protein sequence ID" value="MDT0134455.1"/>
    <property type="molecule type" value="Genomic_DNA"/>
</dbReference>
<comment type="caution">
    <text evidence="1">The sequence shown here is derived from an EMBL/GenBank/DDBJ whole genome shotgun (WGS) entry which is preliminary data.</text>
</comment>
<gene>
    <name evidence="1" type="ORF">NLX89_14020</name>
</gene>
<dbReference type="Proteomes" id="UP001252207">
    <property type="component" value="Unassembled WGS sequence"/>
</dbReference>
<evidence type="ECO:0000313" key="1">
    <source>
        <dbReference type="EMBL" id="MDT0134455.1"/>
    </source>
</evidence>
<reference evidence="1 2" key="1">
    <citation type="submission" date="2022-06" db="EMBL/GenBank/DDBJ databases">
        <title>Chromosome and plasmid sequencings of Enterobacteriales species co-exiting double carbapenemases.</title>
        <authorList>
            <person name="Fu Y."/>
        </authorList>
    </citation>
    <scope>NUCLEOTIDE SEQUENCE [LARGE SCALE GENOMIC DNA]</scope>
    <source>
        <strain evidence="1 2">21030615019</strain>
    </source>
</reference>
<dbReference type="RefSeq" id="WP_229597556.1">
    <property type="nucleotide sequence ID" value="NZ_CP145912.1"/>
</dbReference>
<protein>
    <submittedName>
        <fullName evidence="1">Uncharacterized protein</fullName>
    </submittedName>
</protein>
<sequence>MRKASFEQIAYFRTEKEMRKKLFGALPKLSPSERPWTRYMLTIWGRNYQGDDSPDGLNINVIGRLMTRDEWDDGSATLIRATFDNCRKMGYTGNELIEKVKEIIAPNKSTLGALRLAKEKDDAEFVEKCINEILPTSNPLRDVVIKRYKQCKSPQNILEELSRKTGIDLDSAKRRVRWACAMIEDAIHPMVSDIK</sequence>
<keyword evidence="2" id="KW-1185">Reference proteome</keyword>
<dbReference type="GeneID" id="89490879"/>
<proteinExistence type="predicted"/>
<name>A0ABU2J0K0_9GAMM</name>